<evidence type="ECO:0000313" key="10">
    <source>
        <dbReference type="EMBL" id="ABN68207.2"/>
    </source>
</evidence>
<dbReference type="PANTHER" id="PTHR21646">
    <property type="entry name" value="UBIQUITIN CARBOXYL-TERMINAL HYDROLASE"/>
    <property type="match status" value="1"/>
</dbReference>
<comment type="catalytic activity">
    <reaction evidence="1 7">
        <text>Thiol-dependent hydrolysis of ester, thioester, amide, peptide and isopeptide bonds formed by the C-terminal Gly of ubiquitin (a 76-residue protein attached to proteins as an intracellular targeting signal).</text>
        <dbReference type="EC" id="3.4.19.12"/>
    </reaction>
</comment>
<evidence type="ECO:0000259" key="9">
    <source>
        <dbReference type="PROSITE" id="PS50235"/>
    </source>
</evidence>
<dbReference type="PROSITE" id="PS00972">
    <property type="entry name" value="USP_1"/>
    <property type="match status" value="1"/>
</dbReference>
<protein>
    <recommendedName>
        <fullName evidence="7">Ubiquitin carboxyl-terminal hydrolase</fullName>
        <ecNumber evidence="7">3.4.19.12</ecNumber>
    </recommendedName>
</protein>
<dbReference type="Pfam" id="PF00443">
    <property type="entry name" value="UCH"/>
    <property type="match status" value="1"/>
</dbReference>
<dbReference type="Proteomes" id="UP000002258">
    <property type="component" value="Chromosome 7"/>
</dbReference>
<dbReference type="InParanoid" id="A3LYP3"/>
<dbReference type="RefSeq" id="XP_001386236.2">
    <property type="nucleotide sequence ID" value="XM_001386199.1"/>
</dbReference>
<organism evidence="10 11">
    <name type="scientific">Scheffersomyces stipitis (strain ATCC 58785 / CBS 6054 / NBRC 10063 / NRRL Y-11545)</name>
    <name type="common">Yeast</name>
    <name type="synonym">Pichia stipitis</name>
    <dbReference type="NCBI Taxonomy" id="322104"/>
    <lineage>
        <taxon>Eukaryota</taxon>
        <taxon>Fungi</taxon>
        <taxon>Dikarya</taxon>
        <taxon>Ascomycota</taxon>
        <taxon>Saccharomycotina</taxon>
        <taxon>Pichiomycetes</taxon>
        <taxon>Debaryomycetaceae</taxon>
        <taxon>Scheffersomyces</taxon>
    </lineage>
</organism>
<feature type="compositionally biased region" description="Pro residues" evidence="8">
    <location>
        <begin position="232"/>
        <end position="243"/>
    </location>
</feature>
<proteinExistence type="inferred from homology"/>
<keyword evidence="3 7" id="KW-0645">Protease</keyword>
<keyword evidence="6 7" id="KW-0788">Thiol protease</keyword>
<evidence type="ECO:0000256" key="4">
    <source>
        <dbReference type="ARBA" id="ARBA00022786"/>
    </source>
</evidence>
<dbReference type="PROSITE" id="PS50235">
    <property type="entry name" value="USP_3"/>
    <property type="match status" value="1"/>
</dbReference>
<keyword evidence="5 7" id="KW-0378">Hydrolase</keyword>
<evidence type="ECO:0000256" key="5">
    <source>
        <dbReference type="ARBA" id="ARBA00022801"/>
    </source>
</evidence>
<dbReference type="AlphaFoldDB" id="A3LYP3"/>
<evidence type="ECO:0000256" key="8">
    <source>
        <dbReference type="SAM" id="MobiDB-lite"/>
    </source>
</evidence>
<evidence type="ECO:0000256" key="1">
    <source>
        <dbReference type="ARBA" id="ARBA00000707"/>
    </source>
</evidence>
<dbReference type="Gene3D" id="3.90.70.10">
    <property type="entry name" value="Cysteine proteinases"/>
    <property type="match status" value="1"/>
</dbReference>
<accession>A3LYP3</accession>
<dbReference type="InterPro" id="IPR038765">
    <property type="entry name" value="Papain-like_cys_pep_sf"/>
</dbReference>
<evidence type="ECO:0000256" key="7">
    <source>
        <dbReference type="RuleBase" id="RU366025"/>
    </source>
</evidence>
<feature type="compositionally biased region" description="Polar residues" evidence="8">
    <location>
        <begin position="266"/>
        <end position="284"/>
    </location>
</feature>
<keyword evidence="11" id="KW-1185">Reference proteome</keyword>
<evidence type="ECO:0000256" key="3">
    <source>
        <dbReference type="ARBA" id="ARBA00022670"/>
    </source>
</evidence>
<sequence>MNSEVNDKSNQQYYTKVINHEFRNLQLDPELASKSLFDLIDYCELLYEKSATAFSSGDHHNGLKNYIKGYLIFNYFINSFIMLHFKGFDAFVESNEQDFIIYLNVFAFYNADDIIRNSSHTVSSATLRGYIKKYLVDSNLLSFNVEELYAWLHEYIKYLKEKDRSMVEINISSGDEMRSDGDLFVETATSSSTRQTSNGNSSITNDSVSEFKHRFPSLNGKNDTSLFGSKKLPPPSPPNIPHPIPKHFSPSLLPPHSPPPPPPHSAANTLQPNRASTFPGSPTASAPYPPDEITSRSPIPSPISPGLRSPVAPELANDTDEWYFSNPQKSPTDANPNTNSYSNLQNNSGNISHRPPQTIPIARPVTSPTNNGNNNHYMNNNNVFHNGQQSNNPFPNYPQQQEVGQQVNQQGANGYYDNNGPSSVQHFGAPRSSVPQHVQMQQYQIKTQKQQYMQEYSVCGLRNFGSSCYINSTIQLIFGVSLFKSLFINSAYQRYVKDPKYLRLISSSKLNSHHKDSILLSEAISALLRTFSQHGSVSIAPTKFIRVTSLLKPDFNIPYEQQDAQEFLLFVLERLHSELSNKSIETNYELEDYIRKWDINVNMKDRNEYLKWYLSLVKSEGTSPVHDLFQGHLQNKLTCNSCGYESISYSPFTILSLPIPSSHSSKNVVNLADCLRYYSQDEVLSGENAWNCPKCSKNGDQVSASSVLDNHPVFVNKKSGIFKLGRRSKSPSSQTSTKTTTSSIHSNISTKSLNFIKLPQILIIQLSRFSVFNLTDKLDTYIQYPLKLKFNNDGHEIVYKLSGLINHFGNLKSGHYTSIVNKSTVNQNLGSNLDNLKVPYWCLFDDENVKVNLPHGSITQPGMGAINSKDVYVLCYERV</sequence>
<evidence type="ECO:0000256" key="6">
    <source>
        <dbReference type="ARBA" id="ARBA00022807"/>
    </source>
</evidence>
<dbReference type="GO" id="GO:0016579">
    <property type="term" value="P:protein deubiquitination"/>
    <property type="evidence" value="ECO:0007669"/>
    <property type="project" value="InterPro"/>
</dbReference>
<evidence type="ECO:0000256" key="2">
    <source>
        <dbReference type="ARBA" id="ARBA00009085"/>
    </source>
</evidence>
<dbReference type="GO" id="GO:0004843">
    <property type="term" value="F:cysteine-type deubiquitinase activity"/>
    <property type="evidence" value="ECO:0007669"/>
    <property type="project" value="UniProtKB-UniRule"/>
</dbReference>
<dbReference type="STRING" id="322104.A3LYP3"/>
<dbReference type="EC" id="3.4.19.12" evidence="7"/>
<dbReference type="InterPro" id="IPR001394">
    <property type="entry name" value="Peptidase_C19_UCH"/>
</dbReference>
<evidence type="ECO:0000313" key="11">
    <source>
        <dbReference type="Proteomes" id="UP000002258"/>
    </source>
</evidence>
<dbReference type="InterPro" id="IPR028889">
    <property type="entry name" value="USP"/>
</dbReference>
<feature type="compositionally biased region" description="Pro residues" evidence="8">
    <location>
        <begin position="252"/>
        <end position="264"/>
    </location>
</feature>
<dbReference type="PANTHER" id="PTHR21646:SF24">
    <property type="entry name" value="UBIQUITIN CARBOXYL-TERMINAL HYDROLASE"/>
    <property type="match status" value="1"/>
</dbReference>
<dbReference type="GeneID" id="4840572"/>
<dbReference type="eggNOG" id="KOG1868">
    <property type="taxonomic scope" value="Eukaryota"/>
</dbReference>
<feature type="domain" description="USP" evidence="9">
    <location>
        <begin position="459"/>
        <end position="879"/>
    </location>
</feature>
<dbReference type="PROSITE" id="PS00973">
    <property type="entry name" value="USP_2"/>
    <property type="match status" value="1"/>
</dbReference>
<gene>
    <name evidence="10" type="ORF">PICST_62908</name>
</gene>
<dbReference type="InterPro" id="IPR018200">
    <property type="entry name" value="USP_CS"/>
</dbReference>
<dbReference type="InterPro" id="IPR050185">
    <property type="entry name" value="Ub_carboxyl-term_hydrolase"/>
</dbReference>
<dbReference type="KEGG" id="pic:PICST_62908"/>
<dbReference type="EMBL" id="CP000501">
    <property type="protein sequence ID" value="ABN68207.2"/>
    <property type="molecule type" value="Genomic_DNA"/>
</dbReference>
<feature type="region of interest" description="Disordered" evidence="8">
    <location>
        <begin position="187"/>
        <end position="362"/>
    </location>
</feature>
<dbReference type="GO" id="GO:0006508">
    <property type="term" value="P:proteolysis"/>
    <property type="evidence" value="ECO:0007669"/>
    <property type="project" value="UniProtKB-KW"/>
</dbReference>
<name>A3LYP3_PICST</name>
<dbReference type="OMA" id="WCLFDDE"/>
<reference evidence="10 11" key="1">
    <citation type="journal article" date="2007" name="Nat. Biotechnol.">
        <title>Genome sequence of the lignocellulose-bioconverting and xylose-fermenting yeast Pichia stipitis.</title>
        <authorList>
            <person name="Jeffries T.W."/>
            <person name="Grigoriev I.V."/>
            <person name="Grimwood J."/>
            <person name="Laplaza J.M."/>
            <person name="Aerts A."/>
            <person name="Salamov A."/>
            <person name="Schmutz J."/>
            <person name="Lindquist E."/>
            <person name="Dehal P."/>
            <person name="Shapiro H."/>
            <person name="Jin Y.S."/>
            <person name="Passoth V."/>
            <person name="Richardson P.M."/>
        </authorList>
    </citation>
    <scope>NUCLEOTIDE SEQUENCE [LARGE SCALE GENOMIC DNA]</scope>
    <source>
        <strain evidence="11">ATCC 58785 / CBS 6054 / NBRC 10063 / NRRL Y-11545</strain>
    </source>
</reference>
<dbReference type="HOGENOM" id="CLU_309271_0_0_1"/>
<feature type="compositionally biased region" description="Polar residues" evidence="8">
    <location>
        <begin position="325"/>
        <end position="351"/>
    </location>
</feature>
<dbReference type="OrthoDB" id="292964at2759"/>
<comment type="similarity">
    <text evidence="2 7">Belongs to the peptidase C19 family.</text>
</comment>
<feature type="compositionally biased region" description="Polar residues" evidence="8">
    <location>
        <begin position="187"/>
        <end position="208"/>
    </location>
</feature>
<keyword evidence="4 7" id="KW-0833">Ubl conjugation pathway</keyword>
<dbReference type="SUPFAM" id="SSF54001">
    <property type="entry name" value="Cysteine proteinases"/>
    <property type="match status" value="1"/>
</dbReference>